<protein>
    <submittedName>
        <fullName evidence="1">Uncharacterized protein</fullName>
    </submittedName>
</protein>
<accession>A0ACB1A7D2</accession>
<gene>
    <name evidence="1" type="ORF">MENTE1834_LOCUS34487</name>
</gene>
<dbReference type="EMBL" id="CAVMJV010000062">
    <property type="protein sequence ID" value="CAK5086966.1"/>
    <property type="molecule type" value="Genomic_DNA"/>
</dbReference>
<comment type="caution">
    <text evidence="1">The sequence shown here is derived from an EMBL/GenBank/DDBJ whole genome shotgun (WGS) entry which is preliminary data.</text>
</comment>
<evidence type="ECO:0000313" key="2">
    <source>
        <dbReference type="Proteomes" id="UP001497535"/>
    </source>
</evidence>
<proteinExistence type="predicted"/>
<organism evidence="1 2">
    <name type="scientific">Meloidogyne enterolobii</name>
    <name type="common">Root-knot nematode worm</name>
    <name type="synonym">Meloidogyne mayaguensis</name>
    <dbReference type="NCBI Taxonomy" id="390850"/>
    <lineage>
        <taxon>Eukaryota</taxon>
        <taxon>Metazoa</taxon>
        <taxon>Ecdysozoa</taxon>
        <taxon>Nematoda</taxon>
        <taxon>Chromadorea</taxon>
        <taxon>Rhabditida</taxon>
        <taxon>Tylenchina</taxon>
        <taxon>Tylenchomorpha</taxon>
        <taxon>Tylenchoidea</taxon>
        <taxon>Meloidogynidae</taxon>
        <taxon>Meloidogyninae</taxon>
        <taxon>Meloidogyne</taxon>
    </lineage>
</organism>
<dbReference type="Proteomes" id="UP001497535">
    <property type="component" value="Unassembled WGS sequence"/>
</dbReference>
<sequence length="63" mass="7301">MSGSWEIYWYPESEPNRKSRISGVSSVPDQLQGERFLRNLKVSVIGTKTKISSIRDFFGSEYR</sequence>
<reference evidence="1" key="1">
    <citation type="submission" date="2023-11" db="EMBL/GenBank/DDBJ databases">
        <authorList>
            <person name="Poullet M."/>
        </authorList>
    </citation>
    <scope>NUCLEOTIDE SEQUENCE</scope>
    <source>
        <strain evidence="1">E1834</strain>
    </source>
</reference>
<name>A0ACB1A7D2_MELEN</name>
<keyword evidence="2" id="KW-1185">Reference proteome</keyword>
<evidence type="ECO:0000313" key="1">
    <source>
        <dbReference type="EMBL" id="CAK5086966.1"/>
    </source>
</evidence>